<feature type="chain" id="PRO_5013076412" description="Secreted protein" evidence="1">
    <location>
        <begin position="30"/>
        <end position="148"/>
    </location>
</feature>
<sequence>MNVSHAVLKIGFAALALAAPLLVPASAGAAPGNGNATCHITANNPHHSKGSPGWIVGKGRISCTADIDSLEIVVQIERKQGGKWVVVSGPDKTPYDAPKAGQKYTGQSNFRCENGEYRTAASGRGVYGGRPSGSMAWQYSGTVTNPCG</sequence>
<proteinExistence type="predicted"/>
<dbReference type="EMBL" id="NGAF01000027">
    <property type="protein sequence ID" value="OXR40726.1"/>
    <property type="molecule type" value="Genomic_DNA"/>
</dbReference>
<accession>A0A231GVV1</accession>
<dbReference type="AlphaFoldDB" id="A0A231GVV1"/>
<dbReference type="Proteomes" id="UP000215506">
    <property type="component" value="Unassembled WGS sequence"/>
</dbReference>
<keyword evidence="3" id="KW-1185">Reference proteome</keyword>
<gene>
    <name evidence="2" type="ORF">B7C42_07150</name>
</gene>
<comment type="caution">
    <text evidence="2">The sequence shown here is derived from an EMBL/GenBank/DDBJ whole genome shotgun (WGS) entry which is preliminary data.</text>
</comment>
<organism evidence="2 3">
    <name type="scientific">Nocardia cerradoensis</name>
    <dbReference type="NCBI Taxonomy" id="85688"/>
    <lineage>
        <taxon>Bacteria</taxon>
        <taxon>Bacillati</taxon>
        <taxon>Actinomycetota</taxon>
        <taxon>Actinomycetes</taxon>
        <taxon>Mycobacteriales</taxon>
        <taxon>Nocardiaceae</taxon>
        <taxon>Nocardia</taxon>
    </lineage>
</organism>
<name>A0A231GVV1_9NOCA</name>
<evidence type="ECO:0000256" key="1">
    <source>
        <dbReference type="SAM" id="SignalP"/>
    </source>
</evidence>
<evidence type="ECO:0000313" key="2">
    <source>
        <dbReference type="EMBL" id="OXR40726.1"/>
    </source>
</evidence>
<evidence type="ECO:0000313" key="3">
    <source>
        <dbReference type="Proteomes" id="UP000215506"/>
    </source>
</evidence>
<protein>
    <recommendedName>
        <fullName evidence="4">Secreted protein</fullName>
    </recommendedName>
</protein>
<evidence type="ECO:0008006" key="4">
    <source>
        <dbReference type="Google" id="ProtNLM"/>
    </source>
</evidence>
<feature type="signal peptide" evidence="1">
    <location>
        <begin position="1"/>
        <end position="29"/>
    </location>
</feature>
<dbReference type="RefSeq" id="WP_143860414.1">
    <property type="nucleotide sequence ID" value="NZ_NGAF01000027.1"/>
</dbReference>
<keyword evidence="1" id="KW-0732">Signal</keyword>
<reference evidence="2 3" key="1">
    <citation type="submission" date="2017-07" db="EMBL/GenBank/DDBJ databases">
        <title>First draft Genome Sequence of Nocardia cerradoensis isolated from human infection.</title>
        <authorList>
            <person name="Carrasco G."/>
        </authorList>
    </citation>
    <scope>NUCLEOTIDE SEQUENCE [LARGE SCALE GENOMIC DNA]</scope>
    <source>
        <strain evidence="2 3">CNM20130759</strain>
    </source>
</reference>